<gene>
    <name evidence="1" type="ORF">EYF80_038157</name>
</gene>
<evidence type="ECO:0000313" key="2">
    <source>
        <dbReference type="Proteomes" id="UP000314294"/>
    </source>
</evidence>
<dbReference type="Proteomes" id="UP000314294">
    <property type="component" value="Unassembled WGS sequence"/>
</dbReference>
<sequence>MKEDCSVFLSLPPLRPAVSPHDGGDVISGVSGPIQLPIRRLLPASRLSGEDRGLYAAGARPNTHWAAGAAPFVMAWCRAASEHILSRAPDSI</sequence>
<accession>A0A4Z2GEK6</accession>
<comment type="caution">
    <text evidence="1">The sequence shown here is derived from an EMBL/GenBank/DDBJ whole genome shotgun (WGS) entry which is preliminary data.</text>
</comment>
<organism evidence="1 2">
    <name type="scientific">Liparis tanakae</name>
    <name type="common">Tanaka's snailfish</name>
    <dbReference type="NCBI Taxonomy" id="230148"/>
    <lineage>
        <taxon>Eukaryota</taxon>
        <taxon>Metazoa</taxon>
        <taxon>Chordata</taxon>
        <taxon>Craniata</taxon>
        <taxon>Vertebrata</taxon>
        <taxon>Euteleostomi</taxon>
        <taxon>Actinopterygii</taxon>
        <taxon>Neopterygii</taxon>
        <taxon>Teleostei</taxon>
        <taxon>Neoteleostei</taxon>
        <taxon>Acanthomorphata</taxon>
        <taxon>Eupercaria</taxon>
        <taxon>Perciformes</taxon>
        <taxon>Cottioidei</taxon>
        <taxon>Cottales</taxon>
        <taxon>Liparidae</taxon>
        <taxon>Liparis</taxon>
    </lineage>
</organism>
<dbReference type="AlphaFoldDB" id="A0A4Z2GEK6"/>
<evidence type="ECO:0000313" key="1">
    <source>
        <dbReference type="EMBL" id="TNN51641.1"/>
    </source>
</evidence>
<reference evidence="1 2" key="1">
    <citation type="submission" date="2019-03" db="EMBL/GenBank/DDBJ databases">
        <title>First draft genome of Liparis tanakae, snailfish: a comprehensive survey of snailfish specific genes.</title>
        <authorList>
            <person name="Kim W."/>
            <person name="Song I."/>
            <person name="Jeong J.-H."/>
            <person name="Kim D."/>
            <person name="Kim S."/>
            <person name="Ryu S."/>
            <person name="Song J.Y."/>
            <person name="Lee S.K."/>
        </authorList>
    </citation>
    <scope>NUCLEOTIDE SEQUENCE [LARGE SCALE GENOMIC DNA]</scope>
    <source>
        <tissue evidence="1">Muscle</tissue>
    </source>
</reference>
<protein>
    <submittedName>
        <fullName evidence="1">Uncharacterized protein</fullName>
    </submittedName>
</protein>
<name>A0A4Z2GEK6_9TELE</name>
<keyword evidence="2" id="KW-1185">Reference proteome</keyword>
<proteinExistence type="predicted"/>
<dbReference type="EMBL" id="SRLO01000575">
    <property type="protein sequence ID" value="TNN51641.1"/>
    <property type="molecule type" value="Genomic_DNA"/>
</dbReference>